<dbReference type="InterPro" id="IPR038377">
    <property type="entry name" value="Na/Glc_symporter_sf"/>
</dbReference>
<feature type="transmembrane region" description="Helical" evidence="9">
    <location>
        <begin position="6"/>
        <end position="27"/>
    </location>
</feature>
<evidence type="ECO:0000256" key="5">
    <source>
        <dbReference type="ARBA" id="ARBA00022989"/>
    </source>
</evidence>
<keyword evidence="3" id="KW-0813">Transport</keyword>
<keyword evidence="4 9" id="KW-0812">Transmembrane</keyword>
<dbReference type="GO" id="GO:0005886">
    <property type="term" value="C:plasma membrane"/>
    <property type="evidence" value="ECO:0007669"/>
    <property type="project" value="TreeGrafter"/>
</dbReference>
<dbReference type="Proteomes" id="UP000636888">
    <property type="component" value="Unassembled WGS sequence"/>
</dbReference>
<evidence type="ECO:0000313" key="11">
    <source>
        <dbReference type="Proteomes" id="UP000636888"/>
    </source>
</evidence>
<evidence type="ECO:0000256" key="3">
    <source>
        <dbReference type="ARBA" id="ARBA00022448"/>
    </source>
</evidence>
<protein>
    <submittedName>
        <fullName evidence="10">Sodium:solute symporter</fullName>
    </submittedName>
</protein>
<feature type="transmembrane region" description="Helical" evidence="9">
    <location>
        <begin position="280"/>
        <end position="304"/>
    </location>
</feature>
<comment type="caution">
    <text evidence="10">The sequence shown here is derived from an EMBL/GenBank/DDBJ whole genome shotgun (WGS) entry which is preliminary data.</text>
</comment>
<evidence type="ECO:0000256" key="9">
    <source>
        <dbReference type="SAM" id="Phobius"/>
    </source>
</evidence>
<keyword evidence="5 9" id="KW-1133">Transmembrane helix</keyword>
<evidence type="ECO:0000256" key="7">
    <source>
        <dbReference type="RuleBase" id="RU362091"/>
    </source>
</evidence>
<dbReference type="PANTHER" id="PTHR48086">
    <property type="entry name" value="SODIUM/PROLINE SYMPORTER-RELATED"/>
    <property type="match status" value="1"/>
</dbReference>
<keyword evidence="11" id="KW-1185">Reference proteome</keyword>
<evidence type="ECO:0000256" key="1">
    <source>
        <dbReference type="ARBA" id="ARBA00004141"/>
    </source>
</evidence>
<feature type="transmembrane region" description="Helical" evidence="9">
    <location>
        <begin position="48"/>
        <end position="71"/>
    </location>
</feature>
<feature type="transmembrane region" description="Helical" evidence="9">
    <location>
        <begin position="236"/>
        <end position="259"/>
    </location>
</feature>
<organism evidence="10 11">
    <name type="scientific">Geomesophilobacter sediminis</name>
    <dbReference type="NCBI Taxonomy" id="2798584"/>
    <lineage>
        <taxon>Bacteria</taxon>
        <taxon>Pseudomonadati</taxon>
        <taxon>Thermodesulfobacteriota</taxon>
        <taxon>Desulfuromonadia</taxon>
        <taxon>Geobacterales</taxon>
        <taxon>Geobacteraceae</taxon>
        <taxon>Geomesophilobacter</taxon>
    </lineage>
</organism>
<reference evidence="10" key="1">
    <citation type="submission" date="2020-12" db="EMBL/GenBank/DDBJ databases">
        <title>Geomonas sp. Red875, isolated from river sediment.</title>
        <authorList>
            <person name="Xu Z."/>
            <person name="Zhang Z."/>
            <person name="Masuda Y."/>
            <person name="Itoh H."/>
            <person name="Senoo K."/>
        </authorList>
    </citation>
    <scope>NUCLEOTIDE SEQUENCE</scope>
    <source>
        <strain evidence="10">Red875</strain>
    </source>
</reference>
<dbReference type="Gene3D" id="1.20.1730.10">
    <property type="entry name" value="Sodium/glucose cotransporter"/>
    <property type="match status" value="1"/>
</dbReference>
<dbReference type="NCBIfam" id="NF046076">
    <property type="entry name" value="monocarbox_MctP"/>
    <property type="match status" value="1"/>
</dbReference>
<feature type="transmembrane region" description="Helical" evidence="9">
    <location>
        <begin position="398"/>
        <end position="421"/>
    </location>
</feature>
<dbReference type="PANTHER" id="PTHR48086:SF8">
    <property type="entry name" value="MONOCARBOXYLIC ACID PERMEASE"/>
    <property type="match status" value="1"/>
</dbReference>
<dbReference type="EMBL" id="JAEMHM010000003">
    <property type="protein sequence ID" value="MBJ6723926.1"/>
    <property type="molecule type" value="Genomic_DNA"/>
</dbReference>
<feature type="transmembrane region" description="Helical" evidence="9">
    <location>
        <begin position="428"/>
        <end position="449"/>
    </location>
</feature>
<evidence type="ECO:0000256" key="4">
    <source>
        <dbReference type="ARBA" id="ARBA00022692"/>
    </source>
</evidence>
<comment type="subcellular location">
    <subcellularLocation>
        <location evidence="1">Membrane</location>
        <topology evidence="1">Multi-pass membrane protein</topology>
    </subcellularLocation>
</comment>
<name>A0A8J7J5U6_9BACT</name>
<evidence type="ECO:0000256" key="2">
    <source>
        <dbReference type="ARBA" id="ARBA00006434"/>
    </source>
</evidence>
<keyword evidence="6 9" id="KW-0472">Membrane</keyword>
<feature type="transmembrane region" description="Helical" evidence="9">
    <location>
        <begin position="122"/>
        <end position="145"/>
    </location>
</feature>
<feature type="transmembrane region" description="Helical" evidence="9">
    <location>
        <begin position="165"/>
        <end position="183"/>
    </location>
</feature>
<dbReference type="InterPro" id="IPR001734">
    <property type="entry name" value="Na/solute_symporter"/>
</dbReference>
<feature type="region of interest" description="Disordered" evidence="8">
    <location>
        <begin position="500"/>
        <end position="529"/>
    </location>
</feature>
<dbReference type="Pfam" id="PF00474">
    <property type="entry name" value="SSF"/>
    <property type="match status" value="1"/>
</dbReference>
<dbReference type="CDD" id="cd10322">
    <property type="entry name" value="SLC5sbd"/>
    <property type="match status" value="1"/>
</dbReference>
<gene>
    <name evidence="10" type="ORF">JFN93_04315</name>
</gene>
<feature type="transmembrane region" description="Helical" evidence="9">
    <location>
        <begin position="195"/>
        <end position="216"/>
    </location>
</feature>
<sequence>MVNWSALTVFTFFFLAVTVMGFAAAHWRRGDLNLLEEWGLAGRRFGTFITWFLVGGDFYTAYTVIAVPALVFGVGAAGFFALPYTVIVYPFVFLTMPRLWAVANRHRFVTPADFVKGRYGSGALALAVAVTGMLATMPYIALQLVGIQVVIRAMGIAGAGWLQDLPLVLAFAILAIYTYTSGLRAPALIAFVKDIMIYLMVLVAVTTIPLALGGYGEVFRSAGVALAAKKPPGYLILPPAGFGAYASLAFGSALAAFVYPHTVTSILSSSSGKVIRRNAFLLPAYTFLLGMIALLGLMALAAGVHPATPNDAVPQLFLKVFPSWFAGFCFAAIAIGALVPAAIMSIAAANTFTRNVYREYLNPACTLQQEAQLAKIVSLLVKVGALAFIVFLPTQYAILLQLLGGIWVLTTFPAIIFGLFTRWFHHRALLAGWLGGMISGTAMVAANGFKSPVYSLHLGTFTLPAYAGVFALVINIVVAVALTPVCDALRMKRLPDVTKPLDYEDEGEESSSRPGRGRELTQAAPRATIPSLRSLYRRKGPEAR</sequence>
<dbReference type="GO" id="GO:0022857">
    <property type="term" value="F:transmembrane transporter activity"/>
    <property type="evidence" value="ECO:0007669"/>
    <property type="project" value="InterPro"/>
</dbReference>
<accession>A0A8J7J5U6</accession>
<feature type="transmembrane region" description="Helical" evidence="9">
    <location>
        <begin position="77"/>
        <end position="101"/>
    </location>
</feature>
<dbReference type="AlphaFoldDB" id="A0A8J7J5U6"/>
<feature type="transmembrane region" description="Helical" evidence="9">
    <location>
        <begin position="324"/>
        <end position="352"/>
    </location>
</feature>
<feature type="transmembrane region" description="Helical" evidence="9">
    <location>
        <begin position="461"/>
        <end position="483"/>
    </location>
</feature>
<evidence type="ECO:0000256" key="6">
    <source>
        <dbReference type="ARBA" id="ARBA00023136"/>
    </source>
</evidence>
<dbReference type="InterPro" id="IPR050277">
    <property type="entry name" value="Sodium:Solute_Symporter"/>
</dbReference>
<comment type="similarity">
    <text evidence="2 7">Belongs to the sodium:solute symporter (SSF) (TC 2.A.21) family.</text>
</comment>
<proteinExistence type="inferred from homology"/>
<evidence type="ECO:0000256" key="8">
    <source>
        <dbReference type="SAM" id="MobiDB-lite"/>
    </source>
</evidence>
<feature type="transmembrane region" description="Helical" evidence="9">
    <location>
        <begin position="373"/>
        <end position="392"/>
    </location>
</feature>
<dbReference type="PROSITE" id="PS50283">
    <property type="entry name" value="NA_SOLUT_SYMP_3"/>
    <property type="match status" value="1"/>
</dbReference>
<evidence type="ECO:0000313" key="10">
    <source>
        <dbReference type="EMBL" id="MBJ6723926.1"/>
    </source>
</evidence>